<gene>
    <name evidence="1" type="ORF">CEXT_691001</name>
</gene>
<organism evidence="1 2">
    <name type="scientific">Caerostris extrusa</name>
    <name type="common">Bark spider</name>
    <name type="synonym">Caerostris bankana</name>
    <dbReference type="NCBI Taxonomy" id="172846"/>
    <lineage>
        <taxon>Eukaryota</taxon>
        <taxon>Metazoa</taxon>
        <taxon>Ecdysozoa</taxon>
        <taxon>Arthropoda</taxon>
        <taxon>Chelicerata</taxon>
        <taxon>Arachnida</taxon>
        <taxon>Araneae</taxon>
        <taxon>Araneomorphae</taxon>
        <taxon>Entelegynae</taxon>
        <taxon>Araneoidea</taxon>
        <taxon>Araneidae</taxon>
        <taxon>Caerostris</taxon>
    </lineage>
</organism>
<protein>
    <submittedName>
        <fullName evidence="1">Uncharacterized protein</fullName>
    </submittedName>
</protein>
<comment type="caution">
    <text evidence="1">The sequence shown here is derived from an EMBL/GenBank/DDBJ whole genome shotgun (WGS) entry which is preliminary data.</text>
</comment>
<proteinExistence type="predicted"/>
<evidence type="ECO:0000313" key="2">
    <source>
        <dbReference type="Proteomes" id="UP001054945"/>
    </source>
</evidence>
<accession>A0AAV4ME03</accession>
<name>A0AAV4ME03_CAEEX</name>
<dbReference type="EMBL" id="BPLR01019605">
    <property type="protein sequence ID" value="GIX69656.1"/>
    <property type="molecule type" value="Genomic_DNA"/>
</dbReference>
<sequence length="78" mass="8955">MDDALTSQQQSTHRFEVSWSFPVTLTNSAIADDRLTIMMRSHSIITIAYLTDFIRFSRFLLDSLFQPPSLNWGGSQNE</sequence>
<dbReference type="Proteomes" id="UP001054945">
    <property type="component" value="Unassembled WGS sequence"/>
</dbReference>
<dbReference type="AlphaFoldDB" id="A0AAV4ME03"/>
<reference evidence="1 2" key="1">
    <citation type="submission" date="2021-06" db="EMBL/GenBank/DDBJ databases">
        <title>Caerostris extrusa draft genome.</title>
        <authorList>
            <person name="Kono N."/>
            <person name="Arakawa K."/>
        </authorList>
    </citation>
    <scope>NUCLEOTIDE SEQUENCE [LARGE SCALE GENOMIC DNA]</scope>
</reference>
<keyword evidence="2" id="KW-1185">Reference proteome</keyword>
<evidence type="ECO:0000313" key="1">
    <source>
        <dbReference type="EMBL" id="GIX69656.1"/>
    </source>
</evidence>